<accession>A0AAU9NXP8</accession>
<organism evidence="2 3">
    <name type="scientific">Lactuca virosa</name>
    <dbReference type="NCBI Taxonomy" id="75947"/>
    <lineage>
        <taxon>Eukaryota</taxon>
        <taxon>Viridiplantae</taxon>
        <taxon>Streptophyta</taxon>
        <taxon>Embryophyta</taxon>
        <taxon>Tracheophyta</taxon>
        <taxon>Spermatophyta</taxon>
        <taxon>Magnoliopsida</taxon>
        <taxon>eudicotyledons</taxon>
        <taxon>Gunneridae</taxon>
        <taxon>Pentapetalae</taxon>
        <taxon>asterids</taxon>
        <taxon>campanulids</taxon>
        <taxon>Asterales</taxon>
        <taxon>Asteraceae</taxon>
        <taxon>Cichorioideae</taxon>
        <taxon>Cichorieae</taxon>
        <taxon>Lactucinae</taxon>
        <taxon>Lactuca</taxon>
    </lineage>
</organism>
<dbReference type="Proteomes" id="UP001157418">
    <property type="component" value="Unassembled WGS sequence"/>
</dbReference>
<dbReference type="AlphaFoldDB" id="A0AAU9NXP8"/>
<keyword evidence="3" id="KW-1185">Reference proteome</keyword>
<evidence type="ECO:0000313" key="3">
    <source>
        <dbReference type="Proteomes" id="UP001157418"/>
    </source>
</evidence>
<protein>
    <submittedName>
        <fullName evidence="2">Uncharacterized protein</fullName>
    </submittedName>
</protein>
<dbReference type="EMBL" id="CAKMRJ010005412">
    <property type="protein sequence ID" value="CAH1442520.1"/>
    <property type="molecule type" value="Genomic_DNA"/>
</dbReference>
<evidence type="ECO:0000313" key="2">
    <source>
        <dbReference type="EMBL" id="CAH1442520.1"/>
    </source>
</evidence>
<dbReference type="EMBL" id="CAKMRJ010000247">
    <property type="protein sequence ID" value="CAH1419295.1"/>
    <property type="molecule type" value="Genomic_DNA"/>
</dbReference>
<gene>
    <name evidence="2" type="ORF">LVIROSA_LOCUS28501</name>
    <name evidence="1" type="ORF">LVIROSA_LOCUS6836</name>
</gene>
<comment type="caution">
    <text evidence="2">The sequence shown here is derived from an EMBL/GenBank/DDBJ whole genome shotgun (WGS) entry which is preliminary data.</text>
</comment>
<reference evidence="2 3" key="1">
    <citation type="submission" date="2022-01" db="EMBL/GenBank/DDBJ databases">
        <authorList>
            <person name="Xiong W."/>
            <person name="Schranz E."/>
        </authorList>
    </citation>
    <scope>NUCLEOTIDE SEQUENCE [LARGE SCALE GENOMIC DNA]</scope>
</reference>
<name>A0AAU9NXP8_9ASTR</name>
<sequence>MRLRNGNIIDSMAVGDKAEASTVGADRFLEIPFTPNQGELDDGGVGKERSKVGKKWKSRISKDEVEEVASGGGATWKTMSAVVKGGGRSY</sequence>
<proteinExistence type="predicted"/>
<evidence type="ECO:0000313" key="1">
    <source>
        <dbReference type="EMBL" id="CAH1419295.1"/>
    </source>
</evidence>